<dbReference type="eggNOG" id="ENOG502ZA20">
    <property type="taxonomic scope" value="Bacteria"/>
</dbReference>
<feature type="domain" description="Peptidase M6-like" evidence="2">
    <location>
        <begin position="279"/>
        <end position="332"/>
    </location>
</feature>
<dbReference type="KEGG" id="aja:AJAP_06105"/>
<accession>A0A075UNP1</accession>
<dbReference type="InterPro" id="IPR008757">
    <property type="entry name" value="Peptidase_M6-like_domain"/>
</dbReference>
<dbReference type="SUPFAM" id="SSF55486">
    <property type="entry name" value="Metalloproteases ('zincins'), catalytic domain"/>
    <property type="match status" value="1"/>
</dbReference>
<organism evidence="3 4">
    <name type="scientific">Amycolatopsis japonica</name>
    <dbReference type="NCBI Taxonomy" id="208439"/>
    <lineage>
        <taxon>Bacteria</taxon>
        <taxon>Bacillati</taxon>
        <taxon>Actinomycetota</taxon>
        <taxon>Actinomycetes</taxon>
        <taxon>Pseudonocardiales</taxon>
        <taxon>Pseudonocardiaceae</taxon>
        <taxon>Amycolatopsis</taxon>
        <taxon>Amycolatopsis japonica group</taxon>
    </lineage>
</organism>
<evidence type="ECO:0000256" key="1">
    <source>
        <dbReference type="SAM" id="SignalP"/>
    </source>
</evidence>
<feature type="signal peptide" evidence="1">
    <location>
        <begin position="1"/>
        <end position="32"/>
    </location>
</feature>
<keyword evidence="4" id="KW-1185">Reference proteome</keyword>
<dbReference type="Proteomes" id="UP000028492">
    <property type="component" value="Chromosome"/>
</dbReference>
<evidence type="ECO:0000313" key="3">
    <source>
        <dbReference type="EMBL" id="AIG74139.1"/>
    </source>
</evidence>
<dbReference type="EMBL" id="CP008953">
    <property type="protein sequence ID" value="AIG74139.1"/>
    <property type="molecule type" value="Genomic_DNA"/>
</dbReference>
<dbReference type="RefSeq" id="WP_038508916.1">
    <property type="nucleotide sequence ID" value="NZ_CP008953.1"/>
</dbReference>
<dbReference type="Pfam" id="PF05547">
    <property type="entry name" value="Peptidase_M6"/>
    <property type="match status" value="1"/>
</dbReference>
<dbReference type="GO" id="GO:0008233">
    <property type="term" value="F:peptidase activity"/>
    <property type="evidence" value="ECO:0007669"/>
    <property type="project" value="InterPro"/>
</dbReference>
<dbReference type="InterPro" id="IPR006311">
    <property type="entry name" value="TAT_signal"/>
</dbReference>
<gene>
    <name evidence="3" type="ORF">AJAP_06105</name>
</gene>
<dbReference type="GO" id="GO:0006508">
    <property type="term" value="P:proteolysis"/>
    <property type="evidence" value="ECO:0007669"/>
    <property type="project" value="InterPro"/>
</dbReference>
<protein>
    <submittedName>
        <fullName evidence="3">Conserved putative secreted protein</fullName>
    </submittedName>
</protein>
<proteinExistence type="predicted"/>
<dbReference type="STRING" id="208439.AJAP_06105"/>
<reference evidence="3 4" key="1">
    <citation type="journal article" date="2014" name="J. Biotechnol.">
        <title>Complete genome sequence of the actinobacterium Amycolatopsis japonica MG417-CF17(T) (=DSM 44213T) producing (S,S)-N,N'-ethylenediaminedisuccinic acid.</title>
        <authorList>
            <person name="Stegmann E."/>
            <person name="Albersmeier A."/>
            <person name="Spohn M."/>
            <person name="Gert H."/>
            <person name="Weber T."/>
            <person name="Wohlleben W."/>
            <person name="Kalinowski J."/>
            <person name="Ruckert C."/>
        </authorList>
    </citation>
    <scope>NUCLEOTIDE SEQUENCE [LARGE SCALE GENOMIC DNA]</scope>
    <source>
        <strain evidence="4">MG417-CF17 (DSM 44213)</strain>
    </source>
</reference>
<dbReference type="NCBIfam" id="TIGR03296">
    <property type="entry name" value="M6dom_TIGR03296"/>
    <property type="match status" value="1"/>
</dbReference>
<sequence length="661" mass="70749">MRSSLRRAPLRTLAVLATVTLLPGLVAQPASAAAPVRGWPAAIDGSTWENQDHMTWDDYRKPPGTNWADPALKPTKRMFKGAVVLADYPDQEFAVTQPPRSTVFGNPGPAASNIPRAEVAKFYQDFLNKPQALNQGHTINEYWMEDSGGRLGVELTAFGPYRLPGKSFEYGMEFQPDACPPGANCKRDLRADAGAAWRADVGDVSKQFDFVFYLSAGQDESSTWQEFGVMKFGEKENVPDAFGPGVAGMPNAASTRYVPWTSWKSAASIWPNAVTGSSTQAESSGQGVYAHEFSHILGIGDNYNNPFGNPPSRTYTGPWEMMSRGSFNGPGGPHTRWQIPATQGGSMGSHHMLRTKMKLDIIDPEDVLKLDRNSLAKTGPVSARITARSVLPGQGAYSGINIALTGGDLSPKCDRSKDPFCDGGGYNNYTVEVVDRMGSDSFAPDSGVLIAKTKNQDNAPFEWIVDANPADIGMTDYKKPDGTPVPIPIGDYRQLNDAAFKAGTGSASKYEYTDEANRLKFLVSDVERDRKGVLSYVITVASLDGSGSQARGVSLWPSAPAFAKQGLASCSFPVINTGNAKGAAAPFNTDTYRLSASTSAKGWEVRLPNELSTVPFGGRSSATAHAKRAAGGDHVAHIKLTATSIADPAKTATSVCTAFAF</sequence>
<dbReference type="PROSITE" id="PS51318">
    <property type="entry name" value="TAT"/>
    <property type="match status" value="1"/>
</dbReference>
<name>A0A075UNP1_9PSEU</name>
<evidence type="ECO:0000313" key="4">
    <source>
        <dbReference type="Proteomes" id="UP000028492"/>
    </source>
</evidence>
<dbReference type="AlphaFoldDB" id="A0A075UNP1"/>
<evidence type="ECO:0000259" key="2">
    <source>
        <dbReference type="Pfam" id="PF05547"/>
    </source>
</evidence>
<feature type="chain" id="PRO_5001710469" evidence="1">
    <location>
        <begin position="33"/>
        <end position="661"/>
    </location>
</feature>
<keyword evidence="1" id="KW-0732">Signal</keyword>
<dbReference type="HOGENOM" id="CLU_013425_0_0_11"/>